<proteinExistence type="predicted"/>
<evidence type="ECO:0000313" key="2">
    <source>
        <dbReference type="EMBL" id="JAC36121.1"/>
    </source>
</evidence>
<evidence type="ECO:0000256" key="1">
    <source>
        <dbReference type="SAM" id="MobiDB-lite"/>
    </source>
</evidence>
<organism evidence="2">
    <name type="scientific">Bactrocera dorsalis</name>
    <name type="common">Oriental fruit fly</name>
    <name type="synonym">Dacus dorsalis</name>
    <dbReference type="NCBI Taxonomy" id="27457"/>
    <lineage>
        <taxon>Eukaryota</taxon>
        <taxon>Metazoa</taxon>
        <taxon>Ecdysozoa</taxon>
        <taxon>Arthropoda</taxon>
        <taxon>Hexapoda</taxon>
        <taxon>Insecta</taxon>
        <taxon>Pterygota</taxon>
        <taxon>Neoptera</taxon>
        <taxon>Endopterygota</taxon>
        <taxon>Diptera</taxon>
        <taxon>Brachycera</taxon>
        <taxon>Muscomorpha</taxon>
        <taxon>Tephritoidea</taxon>
        <taxon>Tephritidae</taxon>
        <taxon>Bactrocera</taxon>
        <taxon>Bactrocera</taxon>
    </lineage>
</organism>
<dbReference type="AlphaFoldDB" id="A0A034UYR2"/>
<name>A0A034UYR2_BACDO</name>
<reference evidence="2" key="1">
    <citation type="journal article" date="2014" name="BMC Genomics">
        <title>Characterizing the developmental transcriptome of the oriental fruit fly, Bactrocera dorsalis (Diptera: Tephritidae) through comparative genomic analysis with Drosophila melanogaster utilizing modENCODE datasets.</title>
        <authorList>
            <person name="Geib S.M."/>
            <person name="Calla B."/>
            <person name="Hall B."/>
            <person name="Hou S."/>
            <person name="Manoukis N.C."/>
        </authorList>
    </citation>
    <scope>NUCLEOTIDE SEQUENCE</scope>
    <source>
        <strain evidence="2">Punador</strain>
    </source>
</reference>
<feature type="region of interest" description="Disordered" evidence="1">
    <location>
        <begin position="49"/>
        <end position="119"/>
    </location>
</feature>
<sequence>MGSWLKFSFKPIVIDMPPFKYNIYRGSVTKECSAGVIGDNISKRTANINRNDNANQNEGSPTPQSPPSVENCSAENSSDEVRTSDPSIDLTSPPILDTRKLKPYQDKAADKNAELTPSSRKVDKWERMLDQGLLALKLSIERDPDLTPPPDAGIENLERTCVETKKVNGYGAAWGQNELKKIF</sequence>
<feature type="compositionally biased region" description="Polar residues" evidence="1">
    <location>
        <begin position="58"/>
        <end position="76"/>
    </location>
</feature>
<protein>
    <submittedName>
        <fullName evidence="2">Uncharacterized protein</fullName>
    </submittedName>
</protein>
<dbReference type="EMBL" id="GAKP01022831">
    <property type="protein sequence ID" value="JAC36121.1"/>
    <property type="molecule type" value="Transcribed_RNA"/>
</dbReference>
<feature type="compositionally biased region" description="Basic and acidic residues" evidence="1">
    <location>
        <begin position="97"/>
        <end position="113"/>
    </location>
</feature>
<accession>A0A034UYR2</accession>